<evidence type="ECO:0000259" key="9">
    <source>
        <dbReference type="Pfam" id="PF03151"/>
    </source>
</evidence>
<feature type="transmembrane region" description="Helical" evidence="8">
    <location>
        <begin position="236"/>
        <end position="256"/>
    </location>
</feature>
<dbReference type="EMBL" id="ML996082">
    <property type="protein sequence ID" value="KAF2156456.1"/>
    <property type="molecule type" value="Genomic_DNA"/>
</dbReference>
<evidence type="ECO:0000313" key="11">
    <source>
        <dbReference type="Proteomes" id="UP000799439"/>
    </source>
</evidence>
<sequence length="345" mass="37917">MHTRTSDDIEDHELESALLHESEKEAEQNSHSVAAKETESLDQNKLLRWIAVNIVATIAIVFINKAIFEDPALKKCQLLFASFHFFVTFGTLHLCSTQRFRVFERKEATIKEVMPIAVAMCANVILPNLSLAYSSVTFYQTVRVLLTPLTALFNFTLYSISISQRASLTLIPVCFGVAFLTWSDVQPADNVKSTSFIGVFFAMTGVVASSIYTIWIQHFRTKLSMTSVQLLHQQSLVGAVLLLYFVPWIDQLPVWSSISGRNWLLILMSGLCACLINLSQFVIVAGAGAVASTVVGHTKTITIVAIGWTISGRSVADGSIFGVVTAIGGIILYSIVSMKDKAEGR</sequence>
<evidence type="ECO:0000256" key="2">
    <source>
        <dbReference type="ARBA" id="ARBA00004477"/>
    </source>
</evidence>
<organism evidence="10 11">
    <name type="scientific">Myriangium duriaei CBS 260.36</name>
    <dbReference type="NCBI Taxonomy" id="1168546"/>
    <lineage>
        <taxon>Eukaryota</taxon>
        <taxon>Fungi</taxon>
        <taxon>Dikarya</taxon>
        <taxon>Ascomycota</taxon>
        <taxon>Pezizomycotina</taxon>
        <taxon>Dothideomycetes</taxon>
        <taxon>Dothideomycetidae</taxon>
        <taxon>Myriangiales</taxon>
        <taxon>Myriangiaceae</taxon>
        <taxon>Myriangium</taxon>
    </lineage>
</organism>
<evidence type="ECO:0000256" key="5">
    <source>
        <dbReference type="ARBA" id="ARBA00022692"/>
    </source>
</evidence>
<name>A0A9P4J822_9PEZI</name>
<reference evidence="10" key="1">
    <citation type="journal article" date="2020" name="Stud. Mycol.">
        <title>101 Dothideomycetes genomes: a test case for predicting lifestyles and emergence of pathogens.</title>
        <authorList>
            <person name="Haridas S."/>
            <person name="Albert R."/>
            <person name="Binder M."/>
            <person name="Bloem J."/>
            <person name="Labutti K."/>
            <person name="Salamov A."/>
            <person name="Andreopoulos B."/>
            <person name="Baker S."/>
            <person name="Barry K."/>
            <person name="Bills G."/>
            <person name="Bluhm B."/>
            <person name="Cannon C."/>
            <person name="Castanera R."/>
            <person name="Culley D."/>
            <person name="Daum C."/>
            <person name="Ezra D."/>
            <person name="Gonzalez J."/>
            <person name="Henrissat B."/>
            <person name="Kuo A."/>
            <person name="Liang C."/>
            <person name="Lipzen A."/>
            <person name="Lutzoni F."/>
            <person name="Magnuson J."/>
            <person name="Mondo S."/>
            <person name="Nolan M."/>
            <person name="Ohm R."/>
            <person name="Pangilinan J."/>
            <person name="Park H.-J."/>
            <person name="Ramirez L."/>
            <person name="Alfaro M."/>
            <person name="Sun H."/>
            <person name="Tritt A."/>
            <person name="Yoshinaga Y."/>
            <person name="Zwiers L.-H."/>
            <person name="Turgeon B."/>
            <person name="Goodwin S."/>
            <person name="Spatafora J."/>
            <person name="Crous P."/>
            <person name="Grigoriev I."/>
        </authorList>
    </citation>
    <scope>NUCLEOTIDE SEQUENCE</scope>
    <source>
        <strain evidence="10">CBS 260.36</strain>
    </source>
</reference>
<keyword evidence="7 8" id="KW-0472">Membrane</keyword>
<dbReference type="OrthoDB" id="5547497at2759"/>
<feature type="transmembrane region" description="Helical" evidence="8">
    <location>
        <begin position="78"/>
        <end position="95"/>
    </location>
</feature>
<feature type="transmembrane region" description="Helical" evidence="8">
    <location>
        <begin position="195"/>
        <end position="215"/>
    </location>
</feature>
<comment type="function">
    <text evidence="1">Involved in the import of GDP-mannose from the cytoplasm into the Golgi lumen.</text>
</comment>
<keyword evidence="6 8" id="KW-1133">Transmembrane helix</keyword>
<dbReference type="InterPro" id="IPR050186">
    <property type="entry name" value="TPT_transporter"/>
</dbReference>
<dbReference type="SUPFAM" id="SSF103481">
    <property type="entry name" value="Multidrug resistance efflux transporter EmrE"/>
    <property type="match status" value="1"/>
</dbReference>
<feature type="transmembrane region" description="Helical" evidence="8">
    <location>
        <begin position="262"/>
        <end position="283"/>
    </location>
</feature>
<feature type="transmembrane region" description="Helical" evidence="8">
    <location>
        <begin position="116"/>
        <end position="136"/>
    </location>
</feature>
<dbReference type="AlphaFoldDB" id="A0A9P4J822"/>
<gene>
    <name evidence="10" type="ORF">K461DRAFT_319010</name>
</gene>
<evidence type="ECO:0000256" key="4">
    <source>
        <dbReference type="ARBA" id="ARBA00011182"/>
    </source>
</evidence>
<evidence type="ECO:0000256" key="7">
    <source>
        <dbReference type="ARBA" id="ARBA00023136"/>
    </source>
</evidence>
<dbReference type="Proteomes" id="UP000799439">
    <property type="component" value="Unassembled WGS sequence"/>
</dbReference>
<evidence type="ECO:0000313" key="10">
    <source>
        <dbReference type="EMBL" id="KAF2156456.1"/>
    </source>
</evidence>
<proteinExistence type="inferred from homology"/>
<keyword evidence="11" id="KW-1185">Reference proteome</keyword>
<comment type="similarity">
    <text evidence="3">Belongs to the TPT transporter family. SLC35D subfamily.</text>
</comment>
<feature type="transmembrane region" description="Helical" evidence="8">
    <location>
        <begin position="316"/>
        <end position="336"/>
    </location>
</feature>
<evidence type="ECO:0000256" key="1">
    <source>
        <dbReference type="ARBA" id="ARBA00003420"/>
    </source>
</evidence>
<dbReference type="GO" id="GO:0005789">
    <property type="term" value="C:endoplasmic reticulum membrane"/>
    <property type="evidence" value="ECO:0007669"/>
    <property type="project" value="UniProtKB-SubCell"/>
</dbReference>
<evidence type="ECO:0000256" key="6">
    <source>
        <dbReference type="ARBA" id="ARBA00022989"/>
    </source>
</evidence>
<comment type="subcellular location">
    <subcellularLocation>
        <location evidence="2">Endoplasmic reticulum membrane</location>
        <topology evidence="2">Multi-pass membrane protein</topology>
    </subcellularLocation>
</comment>
<feature type="domain" description="Sugar phosphate transporter" evidence="9">
    <location>
        <begin position="48"/>
        <end position="334"/>
    </location>
</feature>
<dbReference type="PANTHER" id="PTHR11132">
    <property type="entry name" value="SOLUTE CARRIER FAMILY 35"/>
    <property type="match status" value="1"/>
</dbReference>
<accession>A0A9P4J822</accession>
<feature type="transmembrane region" description="Helical" evidence="8">
    <location>
        <begin position="46"/>
        <end position="66"/>
    </location>
</feature>
<comment type="caution">
    <text evidence="10">The sequence shown here is derived from an EMBL/GenBank/DDBJ whole genome shotgun (WGS) entry which is preliminary data.</text>
</comment>
<dbReference type="Pfam" id="PF03151">
    <property type="entry name" value="TPT"/>
    <property type="match status" value="1"/>
</dbReference>
<comment type="subunit">
    <text evidence="4">Homooligomer.</text>
</comment>
<keyword evidence="5 8" id="KW-0812">Transmembrane</keyword>
<evidence type="ECO:0000256" key="3">
    <source>
        <dbReference type="ARBA" id="ARBA00010425"/>
    </source>
</evidence>
<dbReference type="InterPro" id="IPR037185">
    <property type="entry name" value="EmrE-like"/>
</dbReference>
<dbReference type="InterPro" id="IPR004853">
    <property type="entry name" value="Sugar_P_trans_dom"/>
</dbReference>
<evidence type="ECO:0000256" key="8">
    <source>
        <dbReference type="SAM" id="Phobius"/>
    </source>
</evidence>
<protein>
    <submittedName>
        <fullName evidence="10">Triose-phosphate transporter</fullName>
    </submittedName>
</protein>
<feature type="transmembrane region" description="Helical" evidence="8">
    <location>
        <begin position="167"/>
        <end position="183"/>
    </location>
</feature>